<keyword evidence="10" id="KW-1185">Reference proteome</keyword>
<evidence type="ECO:0000256" key="6">
    <source>
        <dbReference type="ARBA" id="ARBA00023157"/>
    </source>
</evidence>
<organism evidence="9 10">
    <name type="scientific">Gleimia coleocanis DSM 15436</name>
    <dbReference type="NCBI Taxonomy" id="525245"/>
    <lineage>
        <taxon>Bacteria</taxon>
        <taxon>Bacillati</taxon>
        <taxon>Actinomycetota</taxon>
        <taxon>Actinomycetes</taxon>
        <taxon>Actinomycetales</taxon>
        <taxon>Actinomycetaceae</taxon>
        <taxon>Gleimia</taxon>
    </lineage>
</organism>
<evidence type="ECO:0000256" key="5">
    <source>
        <dbReference type="ARBA" id="ARBA00022982"/>
    </source>
</evidence>
<evidence type="ECO:0000256" key="2">
    <source>
        <dbReference type="ARBA" id="ARBA00007787"/>
    </source>
</evidence>
<dbReference type="NCBIfam" id="TIGR02194">
    <property type="entry name" value="GlrX_NrdH"/>
    <property type="match status" value="1"/>
</dbReference>
<dbReference type="PROSITE" id="PS51354">
    <property type="entry name" value="GLUTAREDOXIN_2"/>
    <property type="match status" value="1"/>
</dbReference>
<dbReference type="eggNOG" id="COG0695">
    <property type="taxonomic scope" value="Bacteria"/>
</dbReference>
<comment type="caution">
    <text evidence="9">The sequence shown here is derived from an EMBL/GenBank/DDBJ whole genome shotgun (WGS) entry which is preliminary data.</text>
</comment>
<dbReference type="Gene3D" id="3.40.30.10">
    <property type="entry name" value="Glutaredoxin"/>
    <property type="match status" value="1"/>
</dbReference>
<evidence type="ECO:0000256" key="7">
    <source>
        <dbReference type="ARBA" id="ARBA00023284"/>
    </source>
</evidence>
<comment type="similarity">
    <text evidence="2">Belongs to the glutaredoxin family.</text>
</comment>
<sequence>MSDPEINLKLSVSLTTERKAPMAIIVYSKPMCVQCDATKRALTKQNLDFEVIDMSLDLEALEFVKSLGYVQAPVVMAGDQHWSGYRPDLIKQLVQAEAMVVNG</sequence>
<dbReference type="CDD" id="cd02976">
    <property type="entry name" value="NrdH"/>
    <property type="match status" value="1"/>
</dbReference>
<keyword evidence="6" id="KW-1015">Disulfide bond</keyword>
<keyword evidence="5" id="KW-0249">Electron transport</keyword>
<evidence type="ECO:0000259" key="8">
    <source>
        <dbReference type="Pfam" id="PF00462"/>
    </source>
</evidence>
<dbReference type="Proteomes" id="UP000010301">
    <property type="component" value="Unassembled WGS sequence"/>
</dbReference>
<dbReference type="HOGENOM" id="CLU_026126_9_0_11"/>
<evidence type="ECO:0000256" key="4">
    <source>
        <dbReference type="ARBA" id="ARBA00022448"/>
    </source>
</evidence>
<dbReference type="Pfam" id="PF00462">
    <property type="entry name" value="Glutaredoxin"/>
    <property type="match status" value="1"/>
</dbReference>
<keyword evidence="4" id="KW-0813">Transport</keyword>
<dbReference type="InterPro" id="IPR036249">
    <property type="entry name" value="Thioredoxin-like_sf"/>
</dbReference>
<dbReference type="AlphaFoldDB" id="C0VY32"/>
<reference evidence="9 10" key="1">
    <citation type="submission" date="2009-01" db="EMBL/GenBank/DDBJ databases">
        <authorList>
            <person name="Qin X."/>
            <person name="Bachman B."/>
            <person name="Battles P."/>
            <person name="Bell A."/>
            <person name="Bess C."/>
            <person name="Bickham C."/>
            <person name="Chaboub L."/>
            <person name="Chen D."/>
            <person name="Coyle M."/>
            <person name="Deiros D.R."/>
            <person name="Dinh H."/>
            <person name="Forbes L."/>
            <person name="Fowler G."/>
            <person name="Francisco L."/>
            <person name="Fu Q."/>
            <person name="Gubbala S."/>
            <person name="Hale W."/>
            <person name="Han Y."/>
            <person name="Hemphill L."/>
            <person name="Highlander S.K."/>
            <person name="Hirani K."/>
            <person name="Hogues M."/>
            <person name="Jackson L."/>
            <person name="Jakkamsetti A."/>
            <person name="Javaid M."/>
            <person name="Jiang H."/>
            <person name="Korchina V."/>
            <person name="Kovar C."/>
            <person name="Lara F."/>
            <person name="Lee S."/>
            <person name="Mata R."/>
            <person name="Mathew T."/>
            <person name="Moen C."/>
            <person name="Morales K."/>
            <person name="Munidasa M."/>
            <person name="Nazareth L."/>
            <person name="Ngo R."/>
            <person name="Nguyen L."/>
            <person name="Okwuonu G."/>
            <person name="Ongeri F."/>
            <person name="Patil S."/>
            <person name="Petrosino J."/>
            <person name="Pham C."/>
            <person name="Pham P."/>
            <person name="Pu L.-L."/>
            <person name="Puazo M."/>
            <person name="Raj R."/>
            <person name="Reid J."/>
            <person name="Rouhana J."/>
            <person name="Saada N."/>
            <person name="Shang Y."/>
            <person name="Simmons D."/>
            <person name="Thornton R."/>
            <person name="Warren J."/>
            <person name="Weissenberger G."/>
            <person name="Zhang J."/>
            <person name="Zhang L."/>
            <person name="Zhou C."/>
            <person name="Zhu D."/>
            <person name="Muzny D."/>
            <person name="Worley K."/>
            <person name="Gibbs R."/>
        </authorList>
    </citation>
    <scope>NUCLEOTIDE SEQUENCE [LARGE SCALE GENOMIC DNA]</scope>
    <source>
        <strain evidence="9 10">DSM 15436</strain>
    </source>
</reference>
<accession>C0VY32</accession>
<gene>
    <name evidence="9" type="ORF">HMPREF0044_0072</name>
</gene>
<evidence type="ECO:0000313" key="10">
    <source>
        <dbReference type="Proteomes" id="UP000010301"/>
    </source>
</evidence>
<dbReference type="EMBL" id="ACFG01000004">
    <property type="protein sequence ID" value="EEH64335.1"/>
    <property type="molecule type" value="Genomic_DNA"/>
</dbReference>
<feature type="domain" description="Glutaredoxin" evidence="8">
    <location>
        <begin position="24"/>
        <end position="82"/>
    </location>
</feature>
<name>C0VY32_9ACTO</name>
<evidence type="ECO:0000256" key="1">
    <source>
        <dbReference type="ARBA" id="ARBA00002292"/>
    </source>
</evidence>
<dbReference type="GO" id="GO:0009055">
    <property type="term" value="F:electron transfer activity"/>
    <property type="evidence" value="ECO:0007669"/>
    <property type="project" value="TreeGrafter"/>
</dbReference>
<dbReference type="GO" id="GO:0045454">
    <property type="term" value="P:cell redox homeostasis"/>
    <property type="evidence" value="ECO:0007669"/>
    <property type="project" value="InterPro"/>
</dbReference>
<dbReference type="InterPro" id="IPR011909">
    <property type="entry name" value="GlrX_NrdH"/>
</dbReference>
<evidence type="ECO:0000313" key="9">
    <source>
        <dbReference type="EMBL" id="EEH64335.1"/>
    </source>
</evidence>
<dbReference type="PANTHER" id="PTHR34386:SF1">
    <property type="entry name" value="GLUTAREDOXIN-LIKE PROTEIN NRDH"/>
    <property type="match status" value="1"/>
</dbReference>
<dbReference type="InterPro" id="IPR002109">
    <property type="entry name" value="Glutaredoxin"/>
</dbReference>
<proteinExistence type="inferred from homology"/>
<dbReference type="PANTHER" id="PTHR34386">
    <property type="entry name" value="GLUTAREDOXIN"/>
    <property type="match status" value="1"/>
</dbReference>
<protein>
    <recommendedName>
        <fullName evidence="3">Glutaredoxin-like protein NrdH</fullName>
    </recommendedName>
</protein>
<dbReference type="STRING" id="525245.HMPREF0044_0072"/>
<evidence type="ECO:0000256" key="3">
    <source>
        <dbReference type="ARBA" id="ARBA00017945"/>
    </source>
</evidence>
<dbReference type="SUPFAM" id="SSF52833">
    <property type="entry name" value="Thioredoxin-like"/>
    <property type="match status" value="1"/>
</dbReference>
<dbReference type="InterPro" id="IPR051548">
    <property type="entry name" value="Grx-like_ET"/>
</dbReference>
<keyword evidence="7" id="KW-0676">Redox-active center</keyword>
<comment type="function">
    <text evidence="1">Electron transport system for the ribonucleotide reductase system NrdEF.</text>
</comment>